<dbReference type="InterPro" id="IPR025194">
    <property type="entry name" value="RodZ-like_C"/>
</dbReference>
<evidence type="ECO:0000313" key="2">
    <source>
        <dbReference type="EMBL" id="CAB4602780.1"/>
    </source>
</evidence>
<dbReference type="AlphaFoldDB" id="A0A6J6GR91"/>
<sequence length="52" mass="5203">MSMGATKTFTSDTRLDLKVGNAGGVDLEVNGKKLSSIGPNGAVVSVSYGANS</sequence>
<name>A0A6J6GR91_9ZZZZ</name>
<protein>
    <submittedName>
        <fullName evidence="2">Unannotated protein</fullName>
    </submittedName>
</protein>
<gene>
    <name evidence="2" type="ORF">UFOPK1795_01305</name>
</gene>
<reference evidence="2" key="1">
    <citation type="submission" date="2020-05" db="EMBL/GenBank/DDBJ databases">
        <authorList>
            <person name="Chiriac C."/>
            <person name="Salcher M."/>
            <person name="Ghai R."/>
            <person name="Kavagutti S V."/>
        </authorList>
    </citation>
    <scope>NUCLEOTIDE SEQUENCE</scope>
</reference>
<dbReference type="EMBL" id="CAEZUG010000119">
    <property type="protein sequence ID" value="CAB4602780.1"/>
    <property type="molecule type" value="Genomic_DNA"/>
</dbReference>
<accession>A0A6J6GR91</accession>
<proteinExistence type="predicted"/>
<feature type="domain" description="Cytoskeleton protein RodZ-like C-terminal" evidence="1">
    <location>
        <begin position="3"/>
        <end position="44"/>
    </location>
</feature>
<evidence type="ECO:0000259" key="1">
    <source>
        <dbReference type="Pfam" id="PF13464"/>
    </source>
</evidence>
<dbReference type="Pfam" id="PF13464">
    <property type="entry name" value="RodZ_C"/>
    <property type="match status" value="1"/>
</dbReference>
<organism evidence="2">
    <name type="scientific">freshwater metagenome</name>
    <dbReference type="NCBI Taxonomy" id="449393"/>
    <lineage>
        <taxon>unclassified sequences</taxon>
        <taxon>metagenomes</taxon>
        <taxon>ecological metagenomes</taxon>
    </lineage>
</organism>